<organism evidence="1 2">
    <name type="scientific">Seminavis robusta</name>
    <dbReference type="NCBI Taxonomy" id="568900"/>
    <lineage>
        <taxon>Eukaryota</taxon>
        <taxon>Sar</taxon>
        <taxon>Stramenopiles</taxon>
        <taxon>Ochrophyta</taxon>
        <taxon>Bacillariophyta</taxon>
        <taxon>Bacillariophyceae</taxon>
        <taxon>Bacillariophycidae</taxon>
        <taxon>Naviculales</taxon>
        <taxon>Naviculaceae</taxon>
        <taxon>Seminavis</taxon>
    </lineage>
</organism>
<protein>
    <submittedName>
        <fullName evidence="1">Uncharacterized protein</fullName>
    </submittedName>
</protein>
<reference evidence="1" key="1">
    <citation type="submission" date="2020-06" db="EMBL/GenBank/DDBJ databases">
        <authorList>
            <consortium name="Plant Systems Biology data submission"/>
        </authorList>
    </citation>
    <scope>NUCLEOTIDE SEQUENCE</scope>
    <source>
        <strain evidence="1">D6</strain>
    </source>
</reference>
<evidence type="ECO:0000313" key="2">
    <source>
        <dbReference type="Proteomes" id="UP001153069"/>
    </source>
</evidence>
<sequence>MICFPGAEHVEISAYAYRRRMTGVGLSYDARQRLHIQCPECDETLATGSLKAHLRARHHIEQLETLDKEPPEPQQPTSYTIEWPKTEKKRPCPCPVPSFPGQPASMNGMRQHFMRKYPDHTLCIRNEGSAPSPRCAACSMHVTYAALNTTHPNSKLCLKGQERKAKRARLAAVEQSKAVTFTALGAPIENVTSFCYLGRILCANNSDWPAVYKNLSKARQKWAFISHQQDD</sequence>
<evidence type="ECO:0000313" key="1">
    <source>
        <dbReference type="EMBL" id="CAB9504738.1"/>
    </source>
</evidence>
<dbReference type="OrthoDB" id="161877at2759"/>
<dbReference type="EMBL" id="CAICTM010000206">
    <property type="protein sequence ID" value="CAB9504738.1"/>
    <property type="molecule type" value="Genomic_DNA"/>
</dbReference>
<dbReference type="Proteomes" id="UP001153069">
    <property type="component" value="Unassembled WGS sequence"/>
</dbReference>
<accession>A0A9N8DKM7</accession>
<gene>
    <name evidence="1" type="ORF">SEMRO_207_G086720.1</name>
</gene>
<name>A0A9N8DKM7_9STRA</name>
<dbReference type="AlphaFoldDB" id="A0A9N8DKM7"/>
<proteinExistence type="predicted"/>
<comment type="caution">
    <text evidence="1">The sequence shown here is derived from an EMBL/GenBank/DDBJ whole genome shotgun (WGS) entry which is preliminary data.</text>
</comment>
<keyword evidence="2" id="KW-1185">Reference proteome</keyword>